<reference evidence="2 3" key="1">
    <citation type="submission" date="2016-03" db="EMBL/GenBank/DDBJ databases">
        <title>Draft Genome Sequence of the Strain BR 10245 (Bradyrhizobium sp.) isolated from nodules of Centrolobium paraense.</title>
        <authorList>
            <person name="Simoes-Araujo J.L.Sr."/>
            <person name="Barauna A.C."/>
            <person name="Silva K."/>
            <person name="Zilli J.E."/>
        </authorList>
    </citation>
    <scope>NUCLEOTIDE SEQUENCE [LARGE SCALE GENOMIC DNA]</scope>
    <source>
        <strain evidence="2 3">BR 10245</strain>
    </source>
</reference>
<keyword evidence="1" id="KW-0812">Transmembrane</keyword>
<dbReference type="EMBL" id="LUUB01000018">
    <property type="protein sequence ID" value="OAF16116.1"/>
    <property type="molecule type" value="Genomic_DNA"/>
</dbReference>
<feature type="transmembrane region" description="Helical" evidence="1">
    <location>
        <begin position="79"/>
        <end position="100"/>
    </location>
</feature>
<name>A0A176Z8P9_9BRAD</name>
<keyword evidence="3" id="KW-1185">Reference proteome</keyword>
<dbReference type="Proteomes" id="UP000076959">
    <property type="component" value="Unassembled WGS sequence"/>
</dbReference>
<organism evidence="2 3">
    <name type="scientific">Bradyrhizobium centrolobii</name>
    <dbReference type="NCBI Taxonomy" id="1505087"/>
    <lineage>
        <taxon>Bacteria</taxon>
        <taxon>Pseudomonadati</taxon>
        <taxon>Pseudomonadota</taxon>
        <taxon>Alphaproteobacteria</taxon>
        <taxon>Hyphomicrobiales</taxon>
        <taxon>Nitrobacteraceae</taxon>
        <taxon>Bradyrhizobium</taxon>
    </lineage>
</organism>
<gene>
    <name evidence="2" type="ORF">AYJ54_39020</name>
</gene>
<evidence type="ECO:0000313" key="2">
    <source>
        <dbReference type="EMBL" id="OAF16116.1"/>
    </source>
</evidence>
<keyword evidence="1" id="KW-0472">Membrane</keyword>
<proteinExistence type="predicted"/>
<keyword evidence="1" id="KW-1133">Transmembrane helix</keyword>
<accession>A0A176Z8P9</accession>
<evidence type="ECO:0000313" key="3">
    <source>
        <dbReference type="Proteomes" id="UP000076959"/>
    </source>
</evidence>
<evidence type="ECO:0000256" key="1">
    <source>
        <dbReference type="SAM" id="Phobius"/>
    </source>
</evidence>
<dbReference type="AlphaFoldDB" id="A0A176Z8P9"/>
<comment type="caution">
    <text evidence="2">The sequence shown here is derived from an EMBL/GenBank/DDBJ whole genome shotgun (WGS) entry which is preliminary data.</text>
</comment>
<protein>
    <submittedName>
        <fullName evidence="2">Uncharacterized protein</fullName>
    </submittedName>
</protein>
<sequence length="118" mass="12834">MLPVGPSRLARTISRCPLPGAEQTWHAFAANRIYEHTLESKSRGPLGGVTQARKEGVDASHERRAMLVGLTRRAGGDRIVGVMAATALLLLIALVIALGWRGRLPRARRAWSCEWIGA</sequence>